<organism evidence="2">
    <name type="scientific">Thermogemmatispora argillosa</name>
    <dbReference type="NCBI Taxonomy" id="2045280"/>
    <lineage>
        <taxon>Bacteria</taxon>
        <taxon>Bacillati</taxon>
        <taxon>Chloroflexota</taxon>
        <taxon>Ktedonobacteria</taxon>
        <taxon>Thermogemmatisporales</taxon>
        <taxon>Thermogemmatisporaceae</taxon>
        <taxon>Thermogemmatispora</taxon>
    </lineage>
</organism>
<proteinExistence type="predicted"/>
<sequence>MTSRLCRRAPASAIEWSLGPEMHYPVIKDALIGLELIQPFLVKMQVATREGGAGAALSAGARRDATSSCVEQQLSKGEEKEHNMTASSEQDSESDQDLLFSHQARDGCKKERFG</sequence>
<evidence type="ECO:0000313" key="2">
    <source>
        <dbReference type="EMBL" id="BBH92085.1"/>
    </source>
</evidence>
<dbReference type="AlphaFoldDB" id="A0A455T0Y8"/>
<feature type="region of interest" description="Disordered" evidence="1">
    <location>
        <begin position="52"/>
        <end position="114"/>
    </location>
</feature>
<evidence type="ECO:0000256" key="1">
    <source>
        <dbReference type="SAM" id="MobiDB-lite"/>
    </source>
</evidence>
<dbReference type="EMBL" id="AP019377">
    <property type="protein sequence ID" value="BBH92085.1"/>
    <property type="molecule type" value="Genomic_DNA"/>
</dbReference>
<protein>
    <submittedName>
        <fullName evidence="2">Uncharacterized protein</fullName>
    </submittedName>
</protein>
<feature type="compositionally biased region" description="Polar residues" evidence="1">
    <location>
        <begin position="66"/>
        <end position="75"/>
    </location>
</feature>
<accession>A0A455T0Y8</accession>
<reference evidence="2" key="1">
    <citation type="submission" date="2018-12" db="EMBL/GenBank/DDBJ databases">
        <title>Novel natural products biosynthetic potential of the class Ktedonobacteria.</title>
        <authorList>
            <person name="Zheng Y."/>
            <person name="Saitou A."/>
            <person name="Wang C.M."/>
            <person name="Toyoda A."/>
            <person name="Minakuchi Y."/>
            <person name="Sekiguchi Y."/>
            <person name="Ueda K."/>
            <person name="Takano H."/>
            <person name="Sakai Y."/>
            <person name="Yokota A."/>
            <person name="Yabe S."/>
        </authorList>
    </citation>
    <scope>NUCLEOTIDE SEQUENCE</scope>
    <source>
        <strain evidence="2">A3-2</strain>
    </source>
</reference>
<gene>
    <name evidence="2" type="ORF">KTA_02840</name>
</gene>
<feature type="compositionally biased region" description="Basic and acidic residues" evidence="1">
    <location>
        <begin position="103"/>
        <end position="114"/>
    </location>
</feature>
<name>A0A455T0Y8_9CHLR</name>